<dbReference type="EMBL" id="CAAALY010084653">
    <property type="protein sequence ID" value="VEL27067.1"/>
    <property type="molecule type" value="Genomic_DNA"/>
</dbReference>
<keyword evidence="3" id="KW-1185">Reference proteome</keyword>
<evidence type="ECO:0000313" key="2">
    <source>
        <dbReference type="EMBL" id="VEL27067.1"/>
    </source>
</evidence>
<comment type="caution">
    <text evidence="2">The sequence shown here is derived from an EMBL/GenBank/DDBJ whole genome shotgun (WGS) entry which is preliminary data.</text>
</comment>
<protein>
    <submittedName>
        <fullName evidence="2">Uncharacterized protein</fullName>
    </submittedName>
</protein>
<proteinExistence type="predicted"/>
<dbReference type="Proteomes" id="UP000784294">
    <property type="component" value="Unassembled WGS sequence"/>
</dbReference>
<feature type="compositionally biased region" description="Polar residues" evidence="1">
    <location>
        <begin position="69"/>
        <end position="82"/>
    </location>
</feature>
<accession>A0A3S5A3Z1</accession>
<reference evidence="2" key="1">
    <citation type="submission" date="2018-11" db="EMBL/GenBank/DDBJ databases">
        <authorList>
            <consortium name="Pathogen Informatics"/>
        </authorList>
    </citation>
    <scope>NUCLEOTIDE SEQUENCE</scope>
</reference>
<evidence type="ECO:0000313" key="3">
    <source>
        <dbReference type="Proteomes" id="UP000784294"/>
    </source>
</evidence>
<organism evidence="2 3">
    <name type="scientific">Protopolystoma xenopodis</name>
    <dbReference type="NCBI Taxonomy" id="117903"/>
    <lineage>
        <taxon>Eukaryota</taxon>
        <taxon>Metazoa</taxon>
        <taxon>Spiralia</taxon>
        <taxon>Lophotrochozoa</taxon>
        <taxon>Platyhelminthes</taxon>
        <taxon>Monogenea</taxon>
        <taxon>Polyopisthocotylea</taxon>
        <taxon>Polystomatidea</taxon>
        <taxon>Polystomatidae</taxon>
        <taxon>Protopolystoma</taxon>
    </lineage>
</organism>
<gene>
    <name evidence="2" type="ORF">PXEA_LOCUS20507</name>
</gene>
<evidence type="ECO:0000256" key="1">
    <source>
        <dbReference type="SAM" id="MobiDB-lite"/>
    </source>
</evidence>
<feature type="compositionally biased region" description="Low complexity" evidence="1">
    <location>
        <begin position="43"/>
        <end position="57"/>
    </location>
</feature>
<name>A0A3S5A3Z1_9PLAT</name>
<feature type="region of interest" description="Disordered" evidence="1">
    <location>
        <begin position="36"/>
        <end position="82"/>
    </location>
</feature>
<sequence length="82" mass="9115">MSVLIALFGQFGHVFCQRFVRPSLHTGRFVSLFVDRQTERSPTRPARPTPAQSRPPAWAMLAGPVGGQNKPTNQQTNKPTNQ</sequence>
<dbReference type="AlphaFoldDB" id="A0A3S5A3Z1"/>
<feature type="non-terminal residue" evidence="2">
    <location>
        <position position="82"/>
    </location>
</feature>